<evidence type="ECO:0000256" key="3">
    <source>
        <dbReference type="ARBA" id="ARBA00022490"/>
    </source>
</evidence>
<dbReference type="GO" id="GO:0005871">
    <property type="term" value="C:kinesin complex"/>
    <property type="evidence" value="ECO:0007669"/>
    <property type="project" value="InterPro"/>
</dbReference>
<evidence type="ECO:0000313" key="11">
    <source>
        <dbReference type="EMBL" id="GHP00458.1"/>
    </source>
</evidence>
<comment type="similarity">
    <text evidence="2">Belongs to the kinesin light chain family.</text>
</comment>
<comment type="caution">
    <text evidence="11">The sequence shown here is derived from an EMBL/GenBank/DDBJ whole genome shotgun (WGS) entry which is preliminary data.</text>
</comment>
<dbReference type="AlphaFoldDB" id="A0A8J3NAK6"/>
<evidence type="ECO:0000256" key="4">
    <source>
        <dbReference type="ARBA" id="ARBA00022701"/>
    </source>
</evidence>
<dbReference type="PANTHER" id="PTHR45783">
    <property type="entry name" value="KINESIN LIGHT CHAIN"/>
    <property type="match status" value="1"/>
</dbReference>
<dbReference type="GO" id="GO:0005874">
    <property type="term" value="C:microtubule"/>
    <property type="evidence" value="ECO:0007669"/>
    <property type="project" value="UniProtKB-KW"/>
</dbReference>
<evidence type="ECO:0000256" key="5">
    <source>
        <dbReference type="ARBA" id="ARBA00022737"/>
    </source>
</evidence>
<dbReference type="Proteomes" id="UP000597444">
    <property type="component" value="Unassembled WGS sequence"/>
</dbReference>
<dbReference type="GO" id="GO:0007018">
    <property type="term" value="P:microtubule-based movement"/>
    <property type="evidence" value="ECO:0007669"/>
    <property type="project" value="TreeGrafter"/>
</dbReference>
<dbReference type="GO" id="GO:0019894">
    <property type="term" value="F:kinesin binding"/>
    <property type="evidence" value="ECO:0007669"/>
    <property type="project" value="TreeGrafter"/>
</dbReference>
<dbReference type="Pfam" id="PF13424">
    <property type="entry name" value="TPR_12"/>
    <property type="match status" value="2"/>
</dbReference>
<comment type="subcellular location">
    <subcellularLocation>
        <location evidence="1">Cytoplasm</location>
        <location evidence="1">Cytoskeleton</location>
    </subcellularLocation>
</comment>
<sequence>MQEYLHLSQEQQYALLARRGKHTVGYADSVATTWSLSFEQIEQSNQAAAEFLQLCAFVAPDQFPEEVLIQGASFWPAALQEAVSDRWRFNQLLETVQAFSLVQRFGEERLLRLHRLVQVVQQAHMDKRDQKQWAERLVQAVHALLPTDARVEIESWPQCQRVVEQAKNCDQLIRQYGLQQEEAIALLERAGIYLRERGSFAQAKQLLLHALCLHEQQGTPQVLPMTTLLLNLANLSSQRGKDQEAEAFCQRALQIRQHHLGPEHLDVALALHWLVNIVANRGRLKQAERLYAQALQIREEQSGPEHPLVATSLLGLSLVYERQKQYTQAEALTMRTLRIREQQFGSDHPQTILAINGLAVIYAHQGKDEQAEPLYLRSLHIQECLLGADHPQLGSPLDGLARIYAHQGKDEQAELFYLRAIHILEQQSLTEHLHLTFPITGKRSFIEQQDPIAFASQKQSN</sequence>
<keyword evidence="6" id="KW-0802">TPR repeat</keyword>
<dbReference type="SUPFAM" id="SSF48452">
    <property type="entry name" value="TPR-like"/>
    <property type="match status" value="2"/>
</dbReference>
<dbReference type="InterPro" id="IPR002151">
    <property type="entry name" value="Kinesin_light"/>
</dbReference>
<dbReference type="EMBL" id="BNJK01000002">
    <property type="protein sequence ID" value="GHP00458.1"/>
    <property type="molecule type" value="Genomic_DNA"/>
</dbReference>
<reference evidence="11" key="1">
    <citation type="submission" date="2020-10" db="EMBL/GenBank/DDBJ databases">
        <title>Taxonomic study of unclassified bacteria belonging to the class Ktedonobacteria.</title>
        <authorList>
            <person name="Yabe S."/>
            <person name="Wang C.M."/>
            <person name="Zheng Y."/>
            <person name="Sakai Y."/>
            <person name="Cavaletti L."/>
            <person name="Monciardini P."/>
            <person name="Donadio S."/>
        </authorList>
    </citation>
    <scope>NUCLEOTIDE SEQUENCE</scope>
    <source>
        <strain evidence="11">ID150040</strain>
    </source>
</reference>
<evidence type="ECO:0000259" key="10">
    <source>
        <dbReference type="Pfam" id="PF25000"/>
    </source>
</evidence>
<dbReference type="SMART" id="SM00028">
    <property type="entry name" value="TPR"/>
    <property type="match status" value="5"/>
</dbReference>
<dbReference type="Pfam" id="PF13176">
    <property type="entry name" value="TPR_7"/>
    <property type="match status" value="1"/>
</dbReference>
<evidence type="ECO:0000256" key="6">
    <source>
        <dbReference type="ARBA" id="ARBA00022803"/>
    </source>
</evidence>
<evidence type="ECO:0000256" key="2">
    <source>
        <dbReference type="ARBA" id="ARBA00009622"/>
    </source>
</evidence>
<evidence type="ECO:0000256" key="8">
    <source>
        <dbReference type="ARBA" id="ARBA00023175"/>
    </source>
</evidence>
<organism evidence="11 12">
    <name type="scientific">Reticulibacter mediterranei</name>
    <dbReference type="NCBI Taxonomy" id="2778369"/>
    <lineage>
        <taxon>Bacteria</taxon>
        <taxon>Bacillati</taxon>
        <taxon>Chloroflexota</taxon>
        <taxon>Ktedonobacteria</taxon>
        <taxon>Ktedonobacterales</taxon>
        <taxon>Reticulibacteraceae</taxon>
        <taxon>Reticulibacter</taxon>
    </lineage>
</organism>
<dbReference type="InterPro" id="IPR019734">
    <property type="entry name" value="TPR_rpt"/>
</dbReference>
<evidence type="ECO:0000256" key="7">
    <source>
        <dbReference type="ARBA" id="ARBA00023054"/>
    </source>
</evidence>
<gene>
    <name evidence="11" type="ORF">KSF_105050</name>
</gene>
<keyword evidence="7" id="KW-0175">Coiled coil</keyword>
<dbReference type="InterPro" id="IPR056681">
    <property type="entry name" value="DUF7779"/>
</dbReference>
<feature type="domain" description="DUF7779" evidence="10">
    <location>
        <begin position="41"/>
        <end position="128"/>
    </location>
</feature>
<dbReference type="Pfam" id="PF25000">
    <property type="entry name" value="DUF7779"/>
    <property type="match status" value="1"/>
</dbReference>
<dbReference type="Gene3D" id="1.25.40.10">
    <property type="entry name" value="Tetratricopeptide repeat domain"/>
    <property type="match status" value="2"/>
</dbReference>
<dbReference type="InterPro" id="IPR011990">
    <property type="entry name" value="TPR-like_helical_dom_sf"/>
</dbReference>
<keyword evidence="3" id="KW-0963">Cytoplasm</keyword>
<evidence type="ECO:0000256" key="9">
    <source>
        <dbReference type="ARBA" id="ARBA00023212"/>
    </source>
</evidence>
<evidence type="ECO:0000313" key="12">
    <source>
        <dbReference type="Proteomes" id="UP000597444"/>
    </source>
</evidence>
<dbReference type="GO" id="GO:0005737">
    <property type="term" value="C:cytoplasm"/>
    <property type="evidence" value="ECO:0007669"/>
    <property type="project" value="TreeGrafter"/>
</dbReference>
<proteinExistence type="inferred from homology"/>
<keyword evidence="5" id="KW-0677">Repeat</keyword>
<dbReference type="PANTHER" id="PTHR45783:SF3">
    <property type="entry name" value="KINESIN LIGHT CHAIN"/>
    <property type="match status" value="1"/>
</dbReference>
<keyword evidence="8" id="KW-0505">Motor protein</keyword>
<protein>
    <recommendedName>
        <fullName evidence="10">DUF7779 domain-containing protein</fullName>
    </recommendedName>
</protein>
<name>A0A8J3NAK6_9CHLR</name>
<evidence type="ECO:0000256" key="1">
    <source>
        <dbReference type="ARBA" id="ARBA00004245"/>
    </source>
</evidence>
<keyword evidence="12" id="KW-1185">Reference proteome</keyword>
<keyword evidence="9" id="KW-0206">Cytoskeleton</keyword>
<keyword evidence="4" id="KW-0493">Microtubule</keyword>
<accession>A0A8J3NAK6</accession>